<evidence type="ECO:0000256" key="4">
    <source>
        <dbReference type="ARBA" id="ARBA00022729"/>
    </source>
</evidence>
<dbReference type="Proteomes" id="UP001162480">
    <property type="component" value="Chromosome 29"/>
</dbReference>
<proteinExistence type="predicted"/>
<name>A0AA36BZI0_OCTVU</name>
<feature type="domain" description="EGF-like" evidence="9">
    <location>
        <begin position="169"/>
        <end position="205"/>
    </location>
</feature>
<dbReference type="SMART" id="SM00179">
    <property type="entry name" value="EGF_CA"/>
    <property type="match status" value="6"/>
</dbReference>
<dbReference type="FunFam" id="2.10.25.10:FF:000038">
    <property type="entry name" value="Fibrillin 2"/>
    <property type="match status" value="2"/>
</dbReference>
<evidence type="ECO:0000259" key="9">
    <source>
        <dbReference type="PROSITE" id="PS50026"/>
    </source>
</evidence>
<dbReference type="PROSITE" id="PS01186">
    <property type="entry name" value="EGF_2"/>
    <property type="match status" value="4"/>
</dbReference>
<dbReference type="InterPro" id="IPR000742">
    <property type="entry name" value="EGF"/>
</dbReference>
<keyword evidence="11" id="KW-1185">Reference proteome</keyword>
<dbReference type="GO" id="GO:0005509">
    <property type="term" value="F:calcium ion binding"/>
    <property type="evidence" value="ECO:0007669"/>
    <property type="project" value="InterPro"/>
</dbReference>
<organism evidence="10 11">
    <name type="scientific">Octopus vulgaris</name>
    <name type="common">Common octopus</name>
    <dbReference type="NCBI Taxonomy" id="6645"/>
    <lineage>
        <taxon>Eukaryota</taxon>
        <taxon>Metazoa</taxon>
        <taxon>Spiralia</taxon>
        <taxon>Lophotrochozoa</taxon>
        <taxon>Mollusca</taxon>
        <taxon>Cephalopoda</taxon>
        <taxon>Coleoidea</taxon>
        <taxon>Octopodiformes</taxon>
        <taxon>Octopoda</taxon>
        <taxon>Incirrata</taxon>
        <taxon>Octopodidae</taxon>
        <taxon>Octopus</taxon>
    </lineage>
</organism>
<feature type="domain" description="EGF-like" evidence="9">
    <location>
        <begin position="247"/>
        <end position="285"/>
    </location>
</feature>
<keyword evidence="6 8" id="KW-1015">Disulfide bond</keyword>
<dbReference type="Pfam" id="PF12946">
    <property type="entry name" value="EGF_MSP1_1"/>
    <property type="match status" value="1"/>
</dbReference>
<evidence type="ECO:0000256" key="7">
    <source>
        <dbReference type="ARBA" id="ARBA00023180"/>
    </source>
</evidence>
<dbReference type="EMBL" id="OX597842">
    <property type="protein sequence ID" value="CAI9743508.1"/>
    <property type="molecule type" value="Genomic_DNA"/>
</dbReference>
<dbReference type="CDD" id="cd00054">
    <property type="entry name" value="EGF_CA"/>
    <property type="match status" value="5"/>
</dbReference>
<feature type="disulfide bond" evidence="8">
    <location>
        <begin position="290"/>
        <end position="300"/>
    </location>
</feature>
<dbReference type="PROSITE" id="PS01187">
    <property type="entry name" value="EGF_CA"/>
    <property type="match status" value="2"/>
</dbReference>
<dbReference type="InterPro" id="IPR001881">
    <property type="entry name" value="EGF-like_Ca-bd_dom"/>
</dbReference>
<dbReference type="GO" id="GO:0005576">
    <property type="term" value="C:extracellular region"/>
    <property type="evidence" value="ECO:0007669"/>
    <property type="project" value="UniProtKB-SubCell"/>
</dbReference>
<dbReference type="InterPro" id="IPR018097">
    <property type="entry name" value="EGF_Ca-bd_CS"/>
</dbReference>
<dbReference type="Pfam" id="PF07645">
    <property type="entry name" value="EGF_CA"/>
    <property type="match status" value="5"/>
</dbReference>
<protein>
    <submittedName>
        <fullName evidence="10">Wall 2-like isoform X3</fullName>
    </submittedName>
</protein>
<gene>
    <name evidence="10" type="ORF">OCTVUL_1B009792</name>
</gene>
<dbReference type="PROSITE" id="PS00010">
    <property type="entry name" value="ASX_HYDROXYL"/>
    <property type="match status" value="5"/>
</dbReference>
<feature type="domain" description="EGF-like" evidence="9">
    <location>
        <begin position="208"/>
        <end position="246"/>
    </location>
</feature>
<keyword evidence="4" id="KW-0732">Signal</keyword>
<dbReference type="InterPro" id="IPR009030">
    <property type="entry name" value="Growth_fac_rcpt_cys_sf"/>
</dbReference>
<comment type="caution">
    <text evidence="8">Lacks conserved residue(s) required for the propagation of feature annotation.</text>
</comment>
<feature type="domain" description="EGF-like" evidence="9">
    <location>
        <begin position="286"/>
        <end position="324"/>
    </location>
</feature>
<evidence type="ECO:0000256" key="5">
    <source>
        <dbReference type="ARBA" id="ARBA00022737"/>
    </source>
</evidence>
<evidence type="ECO:0000256" key="2">
    <source>
        <dbReference type="ARBA" id="ARBA00022525"/>
    </source>
</evidence>
<dbReference type="Gene3D" id="2.10.25.10">
    <property type="entry name" value="Laminin"/>
    <property type="match status" value="6"/>
</dbReference>
<keyword evidence="5" id="KW-0677">Repeat</keyword>
<sequence>MSKHSDMMRSATTTISSEIGANFEKKDIRKAMKTLVHITFLFVASLCLIEAGETTEKPPVTDQDDGALFHSPPSGTCRYSCMKRASYLKTRSSWCWFRRCTKYSTGYRMQISMCSRCCKGWIGTPGKCKDNNECLKNPCPSLATCSNTPGSYKCICRSGYKMVGRKCVDSNECLNNPCHSSAVCHNVPGSYECGCKRGYRMTNGKCVDIDECLMRPCIPFGTCQNTQGSYKCICKTGYERIRGRCIDINECKTNLCAPTGRCLNTQGSYICICDRGYHRENNKCVDIDECQNKGICNQTCTNTPGSYVCSCADGYQIFMNRYCVDIDECRCQNGGCPFPLMCINTPGSNYCDCPYGFTSRNDKCYLIPGVKLNYTIPGNKTVIPKVKLPVLKPSGSS</sequence>
<dbReference type="SMART" id="SM00181">
    <property type="entry name" value="EGF"/>
    <property type="match status" value="6"/>
</dbReference>
<accession>A0AA36BZI0</accession>
<reference evidence="10" key="1">
    <citation type="submission" date="2023-08" db="EMBL/GenBank/DDBJ databases">
        <authorList>
            <person name="Alioto T."/>
            <person name="Alioto T."/>
            <person name="Gomez Garrido J."/>
        </authorList>
    </citation>
    <scope>NUCLEOTIDE SEQUENCE</scope>
</reference>
<dbReference type="SUPFAM" id="SSF57184">
    <property type="entry name" value="Growth factor receptor domain"/>
    <property type="match status" value="3"/>
</dbReference>
<dbReference type="FunFam" id="2.10.25.10:FF:000017">
    <property type="entry name" value="latent-transforming growth factor beta-binding protein 4 isoform X1"/>
    <property type="match status" value="1"/>
</dbReference>
<dbReference type="InterPro" id="IPR000152">
    <property type="entry name" value="EGF-type_Asp/Asn_hydroxyl_site"/>
</dbReference>
<evidence type="ECO:0000313" key="10">
    <source>
        <dbReference type="EMBL" id="CAI9743508.1"/>
    </source>
</evidence>
<dbReference type="FunFam" id="2.10.25.10:FF:000014">
    <property type="entry name" value="Latent-transforming growth factor beta-binding protein 3"/>
    <property type="match status" value="1"/>
</dbReference>
<evidence type="ECO:0000256" key="1">
    <source>
        <dbReference type="ARBA" id="ARBA00004613"/>
    </source>
</evidence>
<dbReference type="AlphaFoldDB" id="A0AA36BZI0"/>
<dbReference type="InterPro" id="IPR049883">
    <property type="entry name" value="NOTCH1_EGF-like"/>
</dbReference>
<dbReference type="PROSITE" id="PS50026">
    <property type="entry name" value="EGF_3"/>
    <property type="match status" value="5"/>
</dbReference>
<keyword evidence="7" id="KW-0325">Glycoprotein</keyword>
<dbReference type="PANTHER" id="PTHR24040:SF16">
    <property type="entry name" value="FIBRILLIN-2-LIKE PROTEIN"/>
    <property type="match status" value="1"/>
</dbReference>
<dbReference type="FunFam" id="2.10.25.10:FF:000240">
    <property type="entry name" value="Vitamin K-dependent protein S"/>
    <property type="match status" value="1"/>
</dbReference>
<evidence type="ECO:0000256" key="6">
    <source>
        <dbReference type="ARBA" id="ARBA00023157"/>
    </source>
</evidence>
<evidence type="ECO:0000256" key="8">
    <source>
        <dbReference type="PROSITE-ProRule" id="PRU00076"/>
    </source>
</evidence>
<dbReference type="InterPro" id="IPR024730">
    <property type="entry name" value="MSP1_EGF_1"/>
</dbReference>
<evidence type="ECO:0000256" key="3">
    <source>
        <dbReference type="ARBA" id="ARBA00022536"/>
    </source>
</evidence>
<evidence type="ECO:0000313" key="11">
    <source>
        <dbReference type="Proteomes" id="UP001162480"/>
    </source>
</evidence>
<keyword evidence="3 8" id="KW-0245">EGF-like domain</keyword>
<dbReference type="PANTHER" id="PTHR24040">
    <property type="entry name" value="LAMININ G-LIKE DOMAIN-CONTAINING PROTEIN"/>
    <property type="match status" value="1"/>
</dbReference>
<feature type="domain" description="EGF-like" evidence="9">
    <location>
        <begin position="130"/>
        <end position="168"/>
    </location>
</feature>
<keyword evidence="2" id="KW-0964">Secreted</keyword>
<dbReference type="InterPro" id="IPR051145">
    <property type="entry name" value="GAS-SHBG-PROS"/>
</dbReference>
<comment type="subcellular location">
    <subcellularLocation>
        <location evidence="1">Secreted</location>
    </subcellularLocation>
</comment>